<comment type="similarity">
    <text evidence="3">Belongs to the N(4)/N(6)-methyltransferase family.</text>
</comment>
<proteinExistence type="inferred from homology"/>
<evidence type="ECO:0000256" key="3">
    <source>
        <dbReference type="RuleBase" id="RU362026"/>
    </source>
</evidence>
<comment type="caution">
    <text evidence="7">The sequence shown here is derived from an EMBL/GenBank/DDBJ whole genome shotgun (WGS) entry which is preliminary data.</text>
</comment>
<name>A0ABX0SKP3_9ACTN</name>
<dbReference type="Proteomes" id="UP000749311">
    <property type="component" value="Unassembled WGS sequence"/>
</dbReference>
<keyword evidence="5" id="KW-0812">Transmembrane</keyword>
<keyword evidence="5" id="KW-0472">Membrane</keyword>
<evidence type="ECO:0000256" key="2">
    <source>
        <dbReference type="ARBA" id="ARBA00022679"/>
    </source>
</evidence>
<accession>A0ABX0SKP3</accession>
<feature type="region of interest" description="Disordered" evidence="4">
    <location>
        <begin position="169"/>
        <end position="190"/>
    </location>
</feature>
<dbReference type="RefSeq" id="WP_208390849.1">
    <property type="nucleotide sequence ID" value="NZ_BAAAOO010000007.1"/>
</dbReference>
<keyword evidence="1 7" id="KW-0489">Methyltransferase</keyword>
<keyword evidence="8" id="KW-1185">Reference proteome</keyword>
<keyword evidence="2 7" id="KW-0808">Transferase</keyword>
<evidence type="ECO:0000256" key="4">
    <source>
        <dbReference type="SAM" id="MobiDB-lite"/>
    </source>
</evidence>
<dbReference type="Pfam" id="PF01555">
    <property type="entry name" value="N6_N4_Mtase"/>
    <property type="match status" value="1"/>
</dbReference>
<evidence type="ECO:0000259" key="6">
    <source>
        <dbReference type="Pfam" id="PF01555"/>
    </source>
</evidence>
<dbReference type="Gene3D" id="3.40.50.150">
    <property type="entry name" value="Vaccinia Virus protein VP39"/>
    <property type="match status" value="1"/>
</dbReference>
<sequence>MEEESRLYVIARAINPQAFEPVESGPPPEGVDCKTWTRVCAEALGDSYASHPAWGRGQTSMFDRRSIRHAQVGVGVEDYGRPEKSLLMIPARVALALQDDGWILRNDIVWHKPNAMPESVSDRLSSRHEHLFLLTKSRRYWFDLEPIKVAAKGEVSGNSPESFAAYGGATGTEKGRRRFGGNPGSTLLSVHKTRNPGDVWTITTQPFPGAHFAAFPVEIPRRCIAAGCKPGGRVLDPFCGSGTTGLAAVQLGRRFVGVDLSADYLDLALATRLSTHIRQAPLISGGGLMTDPILTSSLLIAAGALIIAVASVAATRKEHQ</sequence>
<dbReference type="SUPFAM" id="SSF53335">
    <property type="entry name" value="S-adenosyl-L-methionine-dependent methyltransferases"/>
    <property type="match status" value="1"/>
</dbReference>
<dbReference type="CDD" id="cd02440">
    <property type="entry name" value="AdoMet_MTases"/>
    <property type="match status" value="1"/>
</dbReference>
<organism evidence="7 8">
    <name type="scientific">Brooklawnia cerclae</name>
    <dbReference type="NCBI Taxonomy" id="349934"/>
    <lineage>
        <taxon>Bacteria</taxon>
        <taxon>Bacillati</taxon>
        <taxon>Actinomycetota</taxon>
        <taxon>Actinomycetes</taxon>
        <taxon>Propionibacteriales</taxon>
        <taxon>Propionibacteriaceae</taxon>
        <taxon>Brooklawnia</taxon>
    </lineage>
</organism>
<dbReference type="EC" id="2.1.1.-" evidence="3"/>
<evidence type="ECO:0000313" key="7">
    <source>
        <dbReference type="EMBL" id="NIH58514.1"/>
    </source>
</evidence>
<dbReference type="GO" id="GO:0015667">
    <property type="term" value="F:site-specific DNA-methyltransferase (cytosine-N4-specific) activity"/>
    <property type="evidence" value="ECO:0007669"/>
    <property type="project" value="UniProtKB-EC"/>
</dbReference>
<protein>
    <recommendedName>
        <fullName evidence="3">Methyltransferase</fullName>
        <ecNumber evidence="3">2.1.1.-</ecNumber>
    </recommendedName>
</protein>
<evidence type="ECO:0000256" key="1">
    <source>
        <dbReference type="ARBA" id="ARBA00022603"/>
    </source>
</evidence>
<dbReference type="InterPro" id="IPR002941">
    <property type="entry name" value="DNA_methylase_N4/N6"/>
</dbReference>
<feature type="domain" description="DNA methylase N-4/N-6" evidence="6">
    <location>
        <begin position="91"/>
        <end position="268"/>
    </location>
</feature>
<dbReference type="GO" id="GO:0032259">
    <property type="term" value="P:methylation"/>
    <property type="evidence" value="ECO:0007669"/>
    <property type="project" value="UniProtKB-KW"/>
</dbReference>
<dbReference type="InterPro" id="IPR029063">
    <property type="entry name" value="SAM-dependent_MTases_sf"/>
</dbReference>
<evidence type="ECO:0000313" key="8">
    <source>
        <dbReference type="Proteomes" id="UP000749311"/>
    </source>
</evidence>
<dbReference type="PRINTS" id="PR00508">
    <property type="entry name" value="S21N4MTFRASE"/>
</dbReference>
<feature type="transmembrane region" description="Helical" evidence="5">
    <location>
        <begin position="293"/>
        <end position="314"/>
    </location>
</feature>
<gene>
    <name evidence="7" type="ORF">FB473_003209</name>
</gene>
<reference evidence="7 8" key="1">
    <citation type="submission" date="2020-02" db="EMBL/GenBank/DDBJ databases">
        <title>Sequencing the genomes of 1000 actinobacteria strains.</title>
        <authorList>
            <person name="Klenk H.-P."/>
        </authorList>
    </citation>
    <scope>NUCLEOTIDE SEQUENCE [LARGE SCALE GENOMIC DNA]</scope>
    <source>
        <strain evidence="7 8">DSM 19609</strain>
    </source>
</reference>
<dbReference type="InterPro" id="IPR001091">
    <property type="entry name" value="RM_Methyltransferase"/>
</dbReference>
<evidence type="ECO:0000256" key="5">
    <source>
        <dbReference type="SAM" id="Phobius"/>
    </source>
</evidence>
<keyword evidence="5" id="KW-1133">Transmembrane helix</keyword>
<dbReference type="EMBL" id="JAAMOZ010000003">
    <property type="protein sequence ID" value="NIH58514.1"/>
    <property type="molecule type" value="Genomic_DNA"/>
</dbReference>